<dbReference type="InterPro" id="IPR002925">
    <property type="entry name" value="Dienelactn_hydro"/>
</dbReference>
<dbReference type="Pfam" id="PF01738">
    <property type="entry name" value="DLH"/>
    <property type="match status" value="1"/>
</dbReference>
<keyword evidence="2" id="KW-0378">Hydrolase</keyword>
<proteinExistence type="predicted"/>
<keyword evidence="3" id="KW-1185">Reference proteome</keyword>
<dbReference type="InterPro" id="IPR029058">
    <property type="entry name" value="AB_hydrolase_fold"/>
</dbReference>
<evidence type="ECO:0000313" key="3">
    <source>
        <dbReference type="Proteomes" id="UP001596523"/>
    </source>
</evidence>
<sequence>MLCETVTVTGGEAPLTGELAVPEPALGAVVFAHGSGSSRHSPGNRTVSDALYEQGVGTLLVDLLTEEEAAADEVTREHRFDVGLLAARLTMAVDWLAARSPGLPLGLFGASTGAAAALVAAAKRPHLVRSVVCRGGRPDLAGADALAAVRVPVLLLVGALDEQVLDLNRRAAAELGGLTRLRLVPGAGHLFAEPGALAEVAGVTRRWFAYMWQREKE</sequence>
<dbReference type="Proteomes" id="UP001596523">
    <property type="component" value="Unassembled WGS sequence"/>
</dbReference>
<dbReference type="SUPFAM" id="SSF53474">
    <property type="entry name" value="alpha/beta-Hydrolases"/>
    <property type="match status" value="1"/>
</dbReference>
<organism evidence="2 3">
    <name type="scientific">Streptomyces monticola</name>
    <dbReference type="NCBI Taxonomy" id="2666263"/>
    <lineage>
        <taxon>Bacteria</taxon>
        <taxon>Bacillati</taxon>
        <taxon>Actinomycetota</taxon>
        <taxon>Actinomycetes</taxon>
        <taxon>Kitasatosporales</taxon>
        <taxon>Streptomycetaceae</taxon>
        <taxon>Streptomyces</taxon>
    </lineage>
</organism>
<comment type="caution">
    <text evidence="2">The sequence shown here is derived from an EMBL/GenBank/DDBJ whole genome shotgun (WGS) entry which is preliminary data.</text>
</comment>
<dbReference type="GO" id="GO:0016787">
    <property type="term" value="F:hydrolase activity"/>
    <property type="evidence" value="ECO:0007669"/>
    <property type="project" value="UniProtKB-KW"/>
</dbReference>
<reference evidence="3" key="1">
    <citation type="journal article" date="2019" name="Int. J. Syst. Evol. Microbiol.">
        <title>The Global Catalogue of Microorganisms (GCM) 10K type strain sequencing project: providing services to taxonomists for standard genome sequencing and annotation.</title>
        <authorList>
            <consortium name="The Broad Institute Genomics Platform"/>
            <consortium name="The Broad Institute Genome Sequencing Center for Infectious Disease"/>
            <person name="Wu L."/>
            <person name="Ma J."/>
        </authorList>
    </citation>
    <scope>NUCLEOTIDE SEQUENCE [LARGE SCALE GENOMIC DNA]</scope>
    <source>
        <strain evidence="3">SYNS20</strain>
    </source>
</reference>
<dbReference type="EMBL" id="JBHTCF010000022">
    <property type="protein sequence ID" value="MFC7309577.1"/>
    <property type="molecule type" value="Genomic_DNA"/>
</dbReference>
<name>A0ABW2JW05_9ACTN</name>
<protein>
    <submittedName>
        <fullName evidence="2">Dienelactone hydrolase family protein</fullName>
        <ecNumber evidence="2">3.1.-.-</ecNumber>
    </submittedName>
</protein>
<accession>A0ABW2JW05</accession>
<evidence type="ECO:0000259" key="1">
    <source>
        <dbReference type="Pfam" id="PF01738"/>
    </source>
</evidence>
<evidence type="ECO:0000313" key="2">
    <source>
        <dbReference type="EMBL" id="MFC7309577.1"/>
    </source>
</evidence>
<dbReference type="EC" id="3.1.-.-" evidence="2"/>
<dbReference type="Gene3D" id="3.40.50.1820">
    <property type="entry name" value="alpha/beta hydrolase"/>
    <property type="match status" value="1"/>
</dbReference>
<gene>
    <name evidence="2" type="ORF">ACFQVC_35870</name>
</gene>
<dbReference type="RefSeq" id="WP_381838620.1">
    <property type="nucleotide sequence ID" value="NZ_JBHTCF010000022.1"/>
</dbReference>
<feature type="domain" description="Dienelactone hydrolase" evidence="1">
    <location>
        <begin position="26"/>
        <end position="196"/>
    </location>
</feature>